<name>A0A1T5LLW4_9FIRM</name>
<keyword evidence="6" id="KW-0175">Coiled coil</keyword>
<sequence>MKRYLSVLLICAMIFSLVGCGKDGEKVSTDGEQIYQSSFQQVDNVPENAYDFQLSNDRIWFLSGEENFVGSMAIDGTDFKKINLSKDGSAAYNIFDIASDGSIAVGGINNETNIFTLVKLNKDGTEEFRTEFENDIRYMSSDGENNIYLTERDKVIVLSPLGEKLFELPAERPRISADSQGNVWLSTFGDGGYEFKSIDVNNKDYGKEKIVSEEDFRSIVKGNDTYSFFAISSDMVRGYNSKTNKFEELFSFSDVDVVGNYVRLFASLEQDKFICLAKKGKNAEIVNIVKGEKKAEKTTLTLASFILMPHIEEKIVDFNRTNPDYRIEVLDYSKYNNPDDYSAGETKLNTDIIAGNTPDIIELGKTPLETYTNKGLLEDLNKFLENDETISKDDLVLGAFNALSTENGLYRLSPHFSITTLYGKESKIGDKTSWNLEELQKFLDSNEDIGQPFVNMPSSQILHSLTMYTMDQFVDAERGECSFDSPEFIKLLELVKKFSKAGPGEYKDPNKELLDNKGLLATMYMTNAKHFVKADNELNGDLKIIGFPTEEGSGSVADFQFSFGIFADSENKEGAWQFLRSLLEEDYQDALAEFETPVLLSSYNKMLDKAEVIEEQKEEYNKIINSVTKTSFYDGTLMGIISEETKAFFEGERSAEEVAKAIQSRAKIYVSENR</sequence>
<protein>
    <submittedName>
        <fullName evidence="8">ABC-type glycerol-3-phosphate transport system, substrate-binding protein</fullName>
    </submittedName>
</protein>
<dbReference type="PROSITE" id="PS51257">
    <property type="entry name" value="PROKAR_LIPOPROTEIN"/>
    <property type="match status" value="1"/>
</dbReference>
<keyword evidence="2 7" id="KW-0732">Signal</keyword>
<keyword evidence="3" id="KW-0472">Membrane</keyword>
<dbReference type="EMBL" id="FUZT01000007">
    <property type="protein sequence ID" value="SKC76805.1"/>
    <property type="molecule type" value="Genomic_DNA"/>
</dbReference>
<reference evidence="9" key="1">
    <citation type="submission" date="2017-02" db="EMBL/GenBank/DDBJ databases">
        <authorList>
            <person name="Varghese N."/>
            <person name="Submissions S."/>
        </authorList>
    </citation>
    <scope>NUCLEOTIDE SEQUENCE [LARGE SCALE GENOMIC DNA]</scope>
    <source>
        <strain evidence="9">M1</strain>
    </source>
</reference>
<evidence type="ECO:0000256" key="5">
    <source>
        <dbReference type="ARBA" id="ARBA00023288"/>
    </source>
</evidence>
<keyword evidence="9" id="KW-1185">Reference proteome</keyword>
<accession>A0A1T5LLW4</accession>
<dbReference type="InterPro" id="IPR006059">
    <property type="entry name" value="SBP"/>
</dbReference>
<feature type="signal peptide" evidence="7">
    <location>
        <begin position="1"/>
        <end position="21"/>
    </location>
</feature>
<dbReference type="Proteomes" id="UP000190285">
    <property type="component" value="Unassembled WGS sequence"/>
</dbReference>
<evidence type="ECO:0000256" key="1">
    <source>
        <dbReference type="ARBA" id="ARBA00022475"/>
    </source>
</evidence>
<evidence type="ECO:0000256" key="4">
    <source>
        <dbReference type="ARBA" id="ARBA00023139"/>
    </source>
</evidence>
<dbReference type="PANTHER" id="PTHR43649">
    <property type="entry name" value="ARABINOSE-BINDING PROTEIN-RELATED"/>
    <property type="match status" value="1"/>
</dbReference>
<feature type="coiled-coil region" evidence="6">
    <location>
        <begin position="603"/>
        <end position="630"/>
    </location>
</feature>
<dbReference type="AlphaFoldDB" id="A0A1T5LLW4"/>
<dbReference type="SUPFAM" id="SSF53850">
    <property type="entry name" value="Periplasmic binding protein-like II"/>
    <property type="match status" value="1"/>
</dbReference>
<dbReference type="STRING" id="36842.SAMN02194393_03042"/>
<keyword evidence="4" id="KW-0564">Palmitate</keyword>
<dbReference type="Gene3D" id="3.40.190.10">
    <property type="entry name" value="Periplasmic binding protein-like II"/>
    <property type="match status" value="1"/>
</dbReference>
<keyword evidence="5" id="KW-0449">Lipoprotein</keyword>
<evidence type="ECO:0000256" key="7">
    <source>
        <dbReference type="SAM" id="SignalP"/>
    </source>
</evidence>
<dbReference type="InterPro" id="IPR050490">
    <property type="entry name" value="Bact_solute-bd_prot1"/>
</dbReference>
<dbReference type="Pfam" id="PF13416">
    <property type="entry name" value="SBP_bac_8"/>
    <property type="match status" value="1"/>
</dbReference>
<evidence type="ECO:0000256" key="6">
    <source>
        <dbReference type="SAM" id="Coils"/>
    </source>
</evidence>
<organism evidence="8 9">
    <name type="scientific">Maledivibacter halophilus</name>
    <dbReference type="NCBI Taxonomy" id="36842"/>
    <lineage>
        <taxon>Bacteria</taxon>
        <taxon>Bacillati</taxon>
        <taxon>Bacillota</taxon>
        <taxon>Clostridia</taxon>
        <taxon>Peptostreptococcales</taxon>
        <taxon>Caminicellaceae</taxon>
        <taxon>Maledivibacter</taxon>
    </lineage>
</organism>
<dbReference type="RefSeq" id="WP_079492727.1">
    <property type="nucleotide sequence ID" value="NZ_FUZT01000007.1"/>
</dbReference>
<proteinExistence type="predicted"/>
<dbReference type="PANTHER" id="PTHR43649:SF33">
    <property type="entry name" value="POLYGALACTURONAN_RHAMNOGALACTURONAN-BINDING PROTEIN YTCQ"/>
    <property type="match status" value="1"/>
</dbReference>
<evidence type="ECO:0000313" key="9">
    <source>
        <dbReference type="Proteomes" id="UP000190285"/>
    </source>
</evidence>
<evidence type="ECO:0000256" key="3">
    <source>
        <dbReference type="ARBA" id="ARBA00023136"/>
    </source>
</evidence>
<dbReference type="InterPro" id="IPR015943">
    <property type="entry name" value="WD40/YVTN_repeat-like_dom_sf"/>
</dbReference>
<dbReference type="Gene3D" id="2.130.10.10">
    <property type="entry name" value="YVTN repeat-like/Quinoprotein amine dehydrogenase"/>
    <property type="match status" value="1"/>
</dbReference>
<evidence type="ECO:0000313" key="8">
    <source>
        <dbReference type="EMBL" id="SKC76805.1"/>
    </source>
</evidence>
<keyword evidence="1" id="KW-1003">Cell membrane</keyword>
<dbReference type="OrthoDB" id="2081033at2"/>
<gene>
    <name evidence="8" type="ORF">SAMN02194393_03042</name>
</gene>
<feature type="chain" id="PRO_5039390828" evidence="7">
    <location>
        <begin position="22"/>
        <end position="674"/>
    </location>
</feature>
<evidence type="ECO:0000256" key="2">
    <source>
        <dbReference type="ARBA" id="ARBA00022729"/>
    </source>
</evidence>